<evidence type="ECO:0000313" key="3">
    <source>
        <dbReference type="Proteomes" id="UP001066276"/>
    </source>
</evidence>
<evidence type="ECO:0000256" key="1">
    <source>
        <dbReference type="SAM" id="MobiDB-lite"/>
    </source>
</evidence>
<feature type="compositionally biased region" description="Basic and acidic residues" evidence="1">
    <location>
        <begin position="65"/>
        <end position="76"/>
    </location>
</feature>
<proteinExistence type="predicted"/>
<protein>
    <submittedName>
        <fullName evidence="2">Uncharacterized protein</fullName>
    </submittedName>
</protein>
<name>A0AAV7PR85_PLEWA</name>
<organism evidence="2 3">
    <name type="scientific">Pleurodeles waltl</name>
    <name type="common">Iberian ribbed newt</name>
    <dbReference type="NCBI Taxonomy" id="8319"/>
    <lineage>
        <taxon>Eukaryota</taxon>
        <taxon>Metazoa</taxon>
        <taxon>Chordata</taxon>
        <taxon>Craniata</taxon>
        <taxon>Vertebrata</taxon>
        <taxon>Euteleostomi</taxon>
        <taxon>Amphibia</taxon>
        <taxon>Batrachia</taxon>
        <taxon>Caudata</taxon>
        <taxon>Salamandroidea</taxon>
        <taxon>Salamandridae</taxon>
        <taxon>Pleurodelinae</taxon>
        <taxon>Pleurodeles</taxon>
    </lineage>
</organism>
<dbReference type="AlphaFoldDB" id="A0AAV7PR85"/>
<sequence length="92" mass="9978">MKEEAGRADGEVSLRPSPPLCPSIGGWLRRWWRERAAAEASRWARLSGGPASAQTRAAGEQDGASEARRGDKDLRRAKSRGAAAESFESRVN</sequence>
<gene>
    <name evidence="2" type="ORF">NDU88_008132</name>
</gene>
<feature type="region of interest" description="Disordered" evidence="1">
    <location>
        <begin position="1"/>
        <end position="22"/>
    </location>
</feature>
<dbReference type="Proteomes" id="UP001066276">
    <property type="component" value="Chromosome 7"/>
</dbReference>
<comment type="caution">
    <text evidence="2">The sequence shown here is derived from an EMBL/GenBank/DDBJ whole genome shotgun (WGS) entry which is preliminary data.</text>
</comment>
<keyword evidence="3" id="KW-1185">Reference proteome</keyword>
<dbReference type="EMBL" id="JANPWB010000011">
    <property type="protein sequence ID" value="KAJ1129767.1"/>
    <property type="molecule type" value="Genomic_DNA"/>
</dbReference>
<reference evidence="2" key="1">
    <citation type="journal article" date="2022" name="bioRxiv">
        <title>Sequencing and chromosome-scale assembly of the giantPleurodeles waltlgenome.</title>
        <authorList>
            <person name="Brown T."/>
            <person name="Elewa A."/>
            <person name="Iarovenko S."/>
            <person name="Subramanian E."/>
            <person name="Araus A.J."/>
            <person name="Petzold A."/>
            <person name="Susuki M."/>
            <person name="Suzuki K.-i.T."/>
            <person name="Hayashi T."/>
            <person name="Toyoda A."/>
            <person name="Oliveira C."/>
            <person name="Osipova E."/>
            <person name="Leigh N.D."/>
            <person name="Simon A."/>
            <person name="Yun M.H."/>
        </authorList>
    </citation>
    <scope>NUCLEOTIDE SEQUENCE</scope>
    <source>
        <strain evidence="2">20211129_DDA</strain>
        <tissue evidence="2">Liver</tissue>
    </source>
</reference>
<feature type="compositionally biased region" description="Basic and acidic residues" evidence="1">
    <location>
        <begin position="1"/>
        <end position="12"/>
    </location>
</feature>
<evidence type="ECO:0000313" key="2">
    <source>
        <dbReference type="EMBL" id="KAJ1129767.1"/>
    </source>
</evidence>
<accession>A0AAV7PR85</accession>
<feature type="region of interest" description="Disordered" evidence="1">
    <location>
        <begin position="43"/>
        <end position="92"/>
    </location>
</feature>